<name>A0A834BUE8_ORYME</name>
<evidence type="ECO:0000256" key="4">
    <source>
        <dbReference type="ARBA" id="ARBA00022833"/>
    </source>
</evidence>
<evidence type="ECO:0000256" key="10">
    <source>
        <dbReference type="PROSITE-ProRule" id="PRU00723"/>
    </source>
</evidence>
<dbReference type="GO" id="GO:0003677">
    <property type="term" value="F:DNA binding"/>
    <property type="evidence" value="ECO:0007669"/>
    <property type="project" value="UniProtKB-KW"/>
</dbReference>
<feature type="compositionally biased region" description="Low complexity" evidence="11">
    <location>
        <begin position="175"/>
        <end position="192"/>
    </location>
</feature>
<dbReference type="PANTHER" id="PTHR46156">
    <property type="entry name" value="CCCH ZINGC FINGER"/>
    <property type="match status" value="1"/>
</dbReference>
<evidence type="ECO:0000259" key="12">
    <source>
        <dbReference type="PROSITE" id="PS50103"/>
    </source>
</evidence>
<keyword evidence="3 10" id="KW-0863">Zinc-finger</keyword>
<feature type="compositionally biased region" description="Low complexity" evidence="11">
    <location>
        <begin position="780"/>
        <end position="789"/>
    </location>
</feature>
<dbReference type="InterPro" id="IPR036855">
    <property type="entry name" value="Znf_CCCH_sf"/>
</dbReference>
<organism evidence="13 14">
    <name type="scientific">Oryzias melastigma</name>
    <name type="common">Marine medaka</name>
    <dbReference type="NCBI Taxonomy" id="30732"/>
    <lineage>
        <taxon>Eukaryota</taxon>
        <taxon>Metazoa</taxon>
        <taxon>Chordata</taxon>
        <taxon>Craniata</taxon>
        <taxon>Vertebrata</taxon>
        <taxon>Euteleostomi</taxon>
        <taxon>Actinopterygii</taxon>
        <taxon>Neopterygii</taxon>
        <taxon>Teleostei</taxon>
        <taxon>Neoteleostei</taxon>
        <taxon>Acanthomorphata</taxon>
        <taxon>Ovalentaria</taxon>
        <taxon>Atherinomorphae</taxon>
        <taxon>Beloniformes</taxon>
        <taxon>Adrianichthyidae</taxon>
        <taxon>Oryziinae</taxon>
        <taxon>Oryzias</taxon>
    </lineage>
</organism>
<feature type="region of interest" description="Disordered" evidence="11">
    <location>
        <begin position="322"/>
        <end position="362"/>
    </location>
</feature>
<feature type="zinc finger region" description="C3H1-type" evidence="10">
    <location>
        <begin position="699"/>
        <end position="725"/>
    </location>
</feature>
<feature type="domain" description="C3H1-type" evidence="12">
    <location>
        <begin position="726"/>
        <end position="753"/>
    </location>
</feature>
<comment type="caution">
    <text evidence="13">The sequence shown here is derived from an EMBL/GenBank/DDBJ whole genome shotgun (WGS) entry which is preliminary data.</text>
</comment>
<feature type="compositionally biased region" description="Polar residues" evidence="11">
    <location>
        <begin position="100"/>
        <end position="117"/>
    </location>
</feature>
<feature type="domain" description="C3H1-type" evidence="12">
    <location>
        <begin position="675"/>
        <end position="698"/>
    </location>
</feature>
<keyword evidence="5" id="KW-0238">DNA-binding</keyword>
<evidence type="ECO:0000256" key="11">
    <source>
        <dbReference type="SAM" id="MobiDB-lite"/>
    </source>
</evidence>
<feature type="domain" description="C3H1-type" evidence="12">
    <location>
        <begin position="699"/>
        <end position="725"/>
    </location>
</feature>
<dbReference type="EMBL" id="WKFB01000959">
    <property type="protein sequence ID" value="KAF6716463.1"/>
    <property type="molecule type" value="Genomic_DNA"/>
</dbReference>
<feature type="compositionally biased region" description="Basic and acidic residues" evidence="11">
    <location>
        <begin position="157"/>
        <end position="171"/>
    </location>
</feature>
<feature type="compositionally biased region" description="Basic and acidic residues" evidence="11">
    <location>
        <begin position="852"/>
        <end position="869"/>
    </location>
</feature>
<feature type="compositionally biased region" description="Low complexity" evidence="11">
    <location>
        <begin position="411"/>
        <end position="429"/>
    </location>
</feature>
<feature type="zinc finger region" description="C3H1-type" evidence="10">
    <location>
        <begin position="675"/>
        <end position="698"/>
    </location>
</feature>
<accession>A0A834BUE8</accession>
<dbReference type="InterPro" id="IPR000571">
    <property type="entry name" value="Znf_CCCH"/>
</dbReference>
<feature type="region of interest" description="Disordered" evidence="11">
    <location>
        <begin position="774"/>
        <end position="821"/>
    </location>
</feature>
<reference evidence="13" key="1">
    <citation type="journal article" name="BMC Genomics">
        <title>Long-read sequencing and de novo genome assembly of marine medaka (Oryzias melastigma).</title>
        <authorList>
            <person name="Liang P."/>
            <person name="Saqib H.S.A."/>
            <person name="Ni X."/>
            <person name="Shen Y."/>
        </authorList>
    </citation>
    <scope>NUCLEOTIDE SEQUENCE</scope>
    <source>
        <strain evidence="13">Bigg-433</strain>
    </source>
</reference>
<gene>
    <name evidence="13" type="ORF">FQA47_017135</name>
</gene>
<feature type="region of interest" description="Disordered" evidence="11">
    <location>
        <begin position="833"/>
        <end position="869"/>
    </location>
</feature>
<feature type="region of interest" description="Disordered" evidence="11">
    <location>
        <begin position="401"/>
        <end position="511"/>
    </location>
</feature>
<feature type="compositionally biased region" description="Low complexity" evidence="11">
    <location>
        <begin position="137"/>
        <end position="146"/>
    </location>
</feature>
<evidence type="ECO:0000256" key="8">
    <source>
        <dbReference type="ARBA" id="ARBA00071600"/>
    </source>
</evidence>
<dbReference type="PROSITE" id="PS50103">
    <property type="entry name" value="ZF_C3H1"/>
    <property type="match status" value="5"/>
</dbReference>
<dbReference type="PANTHER" id="PTHR46156:SF1">
    <property type="entry name" value="ZINC FINGER CCCH DOMAIN-CONTAINING PROTEIN 3"/>
    <property type="match status" value="1"/>
</dbReference>
<dbReference type="Gene3D" id="4.10.1000.10">
    <property type="entry name" value="Zinc finger, CCCH-type"/>
    <property type="match status" value="2"/>
</dbReference>
<dbReference type="FunFam" id="4.10.1000.10:FF:000008">
    <property type="entry name" value="zinc finger CCCH domain-containing protein 3"/>
    <property type="match status" value="1"/>
</dbReference>
<comment type="subunit">
    <text evidence="7">Interacts with SMAD1, SMAD3, SMAD4, CPSF2 and CPSF3.</text>
</comment>
<evidence type="ECO:0000256" key="5">
    <source>
        <dbReference type="ARBA" id="ARBA00023125"/>
    </source>
</evidence>
<feature type="zinc finger region" description="C3H1-type" evidence="10">
    <location>
        <begin position="754"/>
        <end position="776"/>
    </location>
</feature>
<feature type="zinc finger region" description="C3H1-type" evidence="10">
    <location>
        <begin position="643"/>
        <end position="671"/>
    </location>
</feature>
<keyword evidence="1 10" id="KW-0479">Metal-binding</keyword>
<feature type="compositionally biased region" description="Low complexity" evidence="11">
    <location>
        <begin position="490"/>
        <end position="511"/>
    </location>
</feature>
<feature type="region of interest" description="Disordered" evidence="11">
    <location>
        <begin position="251"/>
        <end position="274"/>
    </location>
</feature>
<comment type="function">
    <text evidence="6">Required for the export of polyadenylated mRNAs from the nucleus. Enhances ACVR1B-induced SMAD-dependent transcription. Binds to single-stranded DNA but not to double-stranded DNA in vitro. Involved in RNA cleavage.</text>
</comment>
<dbReference type="Pfam" id="PF00642">
    <property type="entry name" value="zf-CCCH"/>
    <property type="match status" value="2"/>
</dbReference>
<protein>
    <recommendedName>
        <fullName evidence="8">Zinc finger CCCH domain-containing protein 3</fullName>
    </recommendedName>
    <alternativeName>
        <fullName evidence="9">Smad-interacting CPSF-like factor</fullName>
    </alternativeName>
</protein>
<feature type="compositionally biased region" description="Low complexity" evidence="11">
    <location>
        <begin position="77"/>
        <end position="97"/>
    </location>
</feature>
<evidence type="ECO:0000313" key="13">
    <source>
        <dbReference type="EMBL" id="KAF6716463.1"/>
    </source>
</evidence>
<dbReference type="AlphaFoldDB" id="A0A834BUE8"/>
<evidence type="ECO:0000256" key="2">
    <source>
        <dbReference type="ARBA" id="ARBA00022737"/>
    </source>
</evidence>
<evidence type="ECO:0000256" key="3">
    <source>
        <dbReference type="ARBA" id="ARBA00022771"/>
    </source>
</evidence>
<evidence type="ECO:0000256" key="7">
    <source>
        <dbReference type="ARBA" id="ARBA00064187"/>
    </source>
</evidence>
<keyword evidence="2" id="KW-0677">Repeat</keyword>
<evidence type="ECO:0000313" key="14">
    <source>
        <dbReference type="Proteomes" id="UP000646548"/>
    </source>
</evidence>
<feature type="region of interest" description="Disordered" evidence="11">
    <location>
        <begin position="24"/>
        <end position="202"/>
    </location>
</feature>
<evidence type="ECO:0000256" key="1">
    <source>
        <dbReference type="ARBA" id="ARBA00022723"/>
    </source>
</evidence>
<feature type="domain" description="C3H1-type" evidence="12">
    <location>
        <begin position="754"/>
        <end position="776"/>
    </location>
</feature>
<dbReference type="Proteomes" id="UP000646548">
    <property type="component" value="Unassembled WGS sequence"/>
</dbReference>
<dbReference type="GO" id="GO:0008270">
    <property type="term" value="F:zinc ion binding"/>
    <property type="evidence" value="ECO:0007669"/>
    <property type="project" value="UniProtKB-KW"/>
</dbReference>
<feature type="domain" description="C3H1-type" evidence="12">
    <location>
        <begin position="643"/>
        <end position="671"/>
    </location>
</feature>
<dbReference type="GO" id="GO:0005634">
    <property type="term" value="C:nucleus"/>
    <property type="evidence" value="ECO:0007669"/>
    <property type="project" value="UniProtKB-ARBA"/>
</dbReference>
<keyword evidence="4 10" id="KW-0862">Zinc</keyword>
<feature type="zinc finger region" description="C3H1-type" evidence="10">
    <location>
        <begin position="726"/>
        <end position="753"/>
    </location>
</feature>
<proteinExistence type="predicted"/>
<dbReference type="SMART" id="SM00356">
    <property type="entry name" value="ZnF_C3H1"/>
    <property type="match status" value="5"/>
</dbReference>
<evidence type="ECO:0000256" key="6">
    <source>
        <dbReference type="ARBA" id="ARBA00057285"/>
    </source>
</evidence>
<dbReference type="FunFam" id="4.10.1000.10:FF:000022">
    <property type="entry name" value="Zinc finger CCCH domain-containing protein 7"/>
    <property type="match status" value="1"/>
</dbReference>
<evidence type="ECO:0000256" key="9">
    <source>
        <dbReference type="ARBA" id="ARBA00079564"/>
    </source>
</evidence>
<sequence length="869" mass="95143">MEEREALKRQIELLQNLINKHKSIHGDAPFTGAEQRRPETSAATRGSSVVHRGSRVKPYEAQNRGSWRRTYSLKNKSPQGSGTSSTSSFSHQSTSHSVPLPSQSRGVPTNPTKSAASLFQKKKVSAAGLQGEKKKPSLSPVSSSLPHQAPKCQQTAEARDVLLPRKKERASTEVPPSSEANSSASAQSSKPSLFTKTTNSRQNQNLSASAPLKAACAVPALPDLSAKRLSVSSRSGSHPDFQKKSKFTWVKSQDSLKDDSRQTSPPLKKAGAATASVSAGAAVVPLSKRTPPKKVARKFSPVSSATKISKYKWVCSAGSQARVLRKPPSPKSLTPQRSLEKGEATRKLKPASNTPAKLKKGASGSLSVYNRYRWKAGVQSPSGAEGGAAAAAPRRSAFHWTAEKSSKGMKAGHAPPAAPHRACPPSASPGGFKLRSRMKIIRRNSSSGGSERGGGQSAVKFSPRSRMHASIRRTPSRELVSFGRHKLRRLSSTTSRTNPSSSSHRSSASQRVFRTRYKIVTRPGSSTTHTLNYNPALSWRARRIHYARSFLQNRLRSPSDRHSSLSQRWTGSGICWIRGSLYRVSANKLSRTANMSINRTGGTESESTRPVVCDSEWILLVCLHPAGQCKRSIAIIRHARQKKQQKQYCMYYNRFGKCNRGTSCTFIHDPDKVAVCTRFLRGTCKREDGTCPFSHKVSKEKMPVCSYFLKGICNNSDCPYSHVYVSSKAEVCEDFVKGYCPEGEKCKKKHTLVCPEFFKTGSCPRGSRCKLQHRQRLKRSSSSSTSTSTPGKRVRSKEPQKRPSLSIIMPKDVQTPARTLPTSSLALPSFISLSSSPEEAEPLDTVPADTTQVKEKKLQIKPRLRPDTS</sequence>
<dbReference type="SUPFAM" id="SSF90229">
    <property type="entry name" value="CCCH zinc finger"/>
    <property type="match status" value="1"/>
</dbReference>